<dbReference type="AlphaFoldDB" id="W9WKU4"/>
<protein>
    <submittedName>
        <fullName evidence="1">Uncharacterized protein</fullName>
    </submittedName>
</protein>
<comment type="caution">
    <text evidence="1">The sequence shown here is derived from an EMBL/GenBank/DDBJ whole genome shotgun (WGS) entry which is preliminary data.</text>
</comment>
<organism evidence="1 2">
    <name type="scientific">Cladophialophora psammophila CBS 110553</name>
    <dbReference type="NCBI Taxonomy" id="1182543"/>
    <lineage>
        <taxon>Eukaryota</taxon>
        <taxon>Fungi</taxon>
        <taxon>Dikarya</taxon>
        <taxon>Ascomycota</taxon>
        <taxon>Pezizomycotina</taxon>
        <taxon>Eurotiomycetes</taxon>
        <taxon>Chaetothyriomycetidae</taxon>
        <taxon>Chaetothyriales</taxon>
        <taxon>Herpotrichiellaceae</taxon>
        <taxon>Cladophialophora</taxon>
    </lineage>
</organism>
<dbReference type="GeneID" id="19193021"/>
<dbReference type="RefSeq" id="XP_007747094.1">
    <property type="nucleotide sequence ID" value="XM_007748904.1"/>
</dbReference>
<dbReference type="Gene3D" id="2.60.120.200">
    <property type="match status" value="1"/>
</dbReference>
<sequence>MSSLQLEAVNRDKDSDPLTLTVTPGKDVVGIPFNPKVKHWQFASPLSKVALRAADFKSARVTFRWPSLSTTCECDQVGLLFVRSLPGLPAPDAAKPGDAESAPYYIKYGLEAVRGQPIIAVAGSNHRLDWSTWPTTPKHLESLTIEFLRYGSGLLARLIPPADESGAGKQEPTTIRLFTWPLANPSDADPNIWICIYISRPDTNNTTSEGFSANSTTSRLRRSKVLDCRIAIYSRFLSIPPTQ</sequence>
<name>W9WKU4_9EURO</name>
<evidence type="ECO:0000313" key="2">
    <source>
        <dbReference type="Proteomes" id="UP000019471"/>
    </source>
</evidence>
<dbReference type="OrthoDB" id="42525at2759"/>
<gene>
    <name evidence="1" type="ORF">A1O5_08321</name>
</gene>
<accession>W9WKU4</accession>
<reference evidence="1 2" key="1">
    <citation type="submission" date="2013-03" db="EMBL/GenBank/DDBJ databases">
        <title>The Genome Sequence of Cladophialophora psammophila CBS 110553.</title>
        <authorList>
            <consortium name="The Broad Institute Genomics Platform"/>
            <person name="Cuomo C."/>
            <person name="de Hoog S."/>
            <person name="Gorbushina A."/>
            <person name="Walker B."/>
            <person name="Young S.K."/>
            <person name="Zeng Q."/>
            <person name="Gargeya S."/>
            <person name="Fitzgerald M."/>
            <person name="Haas B."/>
            <person name="Abouelleil A."/>
            <person name="Allen A.W."/>
            <person name="Alvarado L."/>
            <person name="Arachchi H.M."/>
            <person name="Berlin A.M."/>
            <person name="Chapman S.B."/>
            <person name="Gainer-Dewar J."/>
            <person name="Goldberg J."/>
            <person name="Griggs A."/>
            <person name="Gujja S."/>
            <person name="Hansen M."/>
            <person name="Howarth C."/>
            <person name="Imamovic A."/>
            <person name="Ireland A."/>
            <person name="Larimer J."/>
            <person name="McCowan C."/>
            <person name="Murphy C."/>
            <person name="Pearson M."/>
            <person name="Poon T.W."/>
            <person name="Priest M."/>
            <person name="Roberts A."/>
            <person name="Saif S."/>
            <person name="Shea T."/>
            <person name="Sisk P."/>
            <person name="Sykes S."/>
            <person name="Wortman J."/>
            <person name="Nusbaum C."/>
            <person name="Birren B."/>
        </authorList>
    </citation>
    <scope>NUCLEOTIDE SEQUENCE [LARGE SCALE GENOMIC DNA]</scope>
    <source>
        <strain evidence="1 2">CBS 110553</strain>
    </source>
</reference>
<proteinExistence type="predicted"/>
<dbReference type="Proteomes" id="UP000019471">
    <property type="component" value="Unassembled WGS sequence"/>
</dbReference>
<evidence type="ECO:0000313" key="1">
    <source>
        <dbReference type="EMBL" id="EXJ68528.1"/>
    </source>
</evidence>
<dbReference type="HOGENOM" id="CLU_1165720_0_0_1"/>
<dbReference type="EMBL" id="AMGX01000013">
    <property type="protein sequence ID" value="EXJ68528.1"/>
    <property type="molecule type" value="Genomic_DNA"/>
</dbReference>
<keyword evidence="2" id="KW-1185">Reference proteome</keyword>